<dbReference type="Proteomes" id="UP001597340">
    <property type="component" value="Unassembled WGS sequence"/>
</dbReference>
<dbReference type="EMBL" id="JBHTNZ010000003">
    <property type="protein sequence ID" value="MFD1460547.1"/>
    <property type="molecule type" value="Genomic_DNA"/>
</dbReference>
<feature type="signal peptide" evidence="1">
    <location>
        <begin position="1"/>
        <end position="24"/>
    </location>
</feature>
<dbReference type="RefSeq" id="WP_229526669.1">
    <property type="nucleotide sequence ID" value="NZ_JAFFQR010000112.1"/>
</dbReference>
<sequence>MSKKIFTLLLSVLLTFVLVLPASAAETINEGIADFNTVELQKQLDDIAAKYGFEPVNQS</sequence>
<evidence type="ECO:0000256" key="1">
    <source>
        <dbReference type="SAM" id="SignalP"/>
    </source>
</evidence>
<name>A0ABW4D770_9BACL</name>
<feature type="chain" id="PRO_5046991000" evidence="1">
    <location>
        <begin position="25"/>
        <end position="59"/>
    </location>
</feature>
<keyword evidence="1" id="KW-0732">Signal</keyword>
<proteinExistence type="predicted"/>
<organism evidence="2 3">
    <name type="scientific">Paenibacillus farraposensis</name>
    <dbReference type="NCBI Taxonomy" id="2807095"/>
    <lineage>
        <taxon>Bacteria</taxon>
        <taxon>Bacillati</taxon>
        <taxon>Bacillota</taxon>
        <taxon>Bacilli</taxon>
        <taxon>Bacillales</taxon>
        <taxon>Paenibacillaceae</taxon>
        <taxon>Paenibacillus</taxon>
    </lineage>
</organism>
<keyword evidence="3" id="KW-1185">Reference proteome</keyword>
<reference evidence="3" key="1">
    <citation type="journal article" date="2019" name="Int. J. Syst. Evol. Microbiol.">
        <title>The Global Catalogue of Microorganisms (GCM) 10K type strain sequencing project: providing services to taxonomists for standard genome sequencing and annotation.</title>
        <authorList>
            <consortium name="The Broad Institute Genomics Platform"/>
            <consortium name="The Broad Institute Genome Sequencing Center for Infectious Disease"/>
            <person name="Wu L."/>
            <person name="Ma J."/>
        </authorList>
    </citation>
    <scope>NUCLEOTIDE SEQUENCE [LARGE SCALE GENOMIC DNA]</scope>
    <source>
        <strain evidence="3">CCM 9147</strain>
    </source>
</reference>
<evidence type="ECO:0000313" key="2">
    <source>
        <dbReference type="EMBL" id="MFD1460547.1"/>
    </source>
</evidence>
<gene>
    <name evidence="2" type="ORF">ACFQ5D_03600</name>
</gene>
<accession>A0ABW4D770</accession>
<protein>
    <submittedName>
        <fullName evidence="2">Uncharacterized protein</fullName>
    </submittedName>
</protein>
<evidence type="ECO:0000313" key="3">
    <source>
        <dbReference type="Proteomes" id="UP001597340"/>
    </source>
</evidence>
<comment type="caution">
    <text evidence="2">The sequence shown here is derived from an EMBL/GenBank/DDBJ whole genome shotgun (WGS) entry which is preliminary data.</text>
</comment>